<dbReference type="Pfam" id="PF03929">
    <property type="entry name" value="PepSY_TM"/>
    <property type="match status" value="1"/>
</dbReference>
<evidence type="ECO:0000256" key="1">
    <source>
        <dbReference type="SAM" id="Phobius"/>
    </source>
</evidence>
<feature type="transmembrane region" description="Helical" evidence="1">
    <location>
        <begin position="187"/>
        <end position="212"/>
    </location>
</feature>
<accession>A0A6I4U086</accession>
<organism evidence="2 3">
    <name type="scientific">Croceibacterium xixiisoli</name>
    <dbReference type="NCBI Taxonomy" id="1476466"/>
    <lineage>
        <taxon>Bacteria</taxon>
        <taxon>Pseudomonadati</taxon>
        <taxon>Pseudomonadota</taxon>
        <taxon>Alphaproteobacteria</taxon>
        <taxon>Sphingomonadales</taxon>
        <taxon>Erythrobacteraceae</taxon>
        <taxon>Croceibacterium</taxon>
    </lineage>
</organism>
<dbReference type="OrthoDB" id="9776609at2"/>
<comment type="caution">
    <text evidence="2">The sequence shown here is derived from an EMBL/GenBank/DDBJ whole genome shotgun (WGS) entry which is preliminary data.</text>
</comment>
<dbReference type="AlphaFoldDB" id="A0A6I4U086"/>
<feature type="transmembrane region" description="Helical" evidence="1">
    <location>
        <begin position="340"/>
        <end position="361"/>
    </location>
</feature>
<feature type="transmembrane region" description="Helical" evidence="1">
    <location>
        <begin position="20"/>
        <end position="44"/>
    </location>
</feature>
<dbReference type="EMBL" id="WTYJ01000004">
    <property type="protein sequence ID" value="MXP00742.1"/>
    <property type="molecule type" value="Genomic_DNA"/>
</dbReference>
<protein>
    <submittedName>
        <fullName evidence="2">PepSY domain-containing protein</fullName>
    </submittedName>
</protein>
<name>A0A6I4U086_9SPHN</name>
<evidence type="ECO:0000313" key="2">
    <source>
        <dbReference type="EMBL" id="MXP00742.1"/>
    </source>
</evidence>
<sequence>MSAPDLPDDPGGLRLAMNWFHTWFGLVLGALMFVIFWTGTLAVFDREIDRWMMPATRLTEPPDVSADAIAAVMQAEMAGARGWRIILPDGRTPVAEVQISSATGEQIRRFVDPARLRVLPEQATYGATHFFYPYHFRLNSGAIGLFLCAFAAVVMLALCISGVIVHRRIFADFFTLRIVRKPQRTTLDLHNLSGVLTLPFLLMISFTGVAIFSYTYLPSAGSIIFGRDPGAMAAGYFSRDPAGRPGGASVPLDLLRDKAAAYWHSDRPAYVQLVHPGDANAYVELRPDSSRTIAKSTAAVWFDAASGDLISGSPITPVRRAYDVIYGIHLIQFDHWALRWLYFLSGLAGCVLIATGMLFWVQSRQKRHRKQGRRSGRLVEAVAIGSTTGLLIATLAFLIANRLLPPDLTGRASAEVWLFHAAWLLAVLHAALRGHSAWREQGWLIAMLCVAAVVLNAITTADNLPAALLRGLWHTAGVDLTLLASGAIAAGAASRLGRRARQAAAGE</sequence>
<keyword evidence="1" id="KW-0472">Membrane</keyword>
<dbReference type="PANTHER" id="PTHR34219">
    <property type="entry name" value="IRON-REGULATED INNER MEMBRANE PROTEIN-RELATED"/>
    <property type="match status" value="1"/>
</dbReference>
<keyword evidence="1" id="KW-0812">Transmembrane</keyword>
<dbReference type="PANTHER" id="PTHR34219:SF4">
    <property type="entry name" value="PEPSY DOMAIN-CONTAINING PROTEIN"/>
    <property type="match status" value="1"/>
</dbReference>
<gene>
    <name evidence="2" type="ORF">GRI97_17260</name>
</gene>
<keyword evidence="1" id="KW-1133">Transmembrane helix</keyword>
<dbReference type="InterPro" id="IPR005625">
    <property type="entry name" value="PepSY-ass_TM"/>
</dbReference>
<proteinExistence type="predicted"/>
<dbReference type="RefSeq" id="WP_161392459.1">
    <property type="nucleotide sequence ID" value="NZ_JBHSCP010000003.1"/>
</dbReference>
<feature type="transmembrane region" description="Helical" evidence="1">
    <location>
        <begin position="473"/>
        <end position="493"/>
    </location>
</feature>
<feature type="transmembrane region" description="Helical" evidence="1">
    <location>
        <begin position="381"/>
        <end position="400"/>
    </location>
</feature>
<feature type="transmembrane region" description="Helical" evidence="1">
    <location>
        <begin position="142"/>
        <end position="166"/>
    </location>
</feature>
<keyword evidence="3" id="KW-1185">Reference proteome</keyword>
<evidence type="ECO:0000313" key="3">
    <source>
        <dbReference type="Proteomes" id="UP000469430"/>
    </source>
</evidence>
<dbReference type="Proteomes" id="UP000469430">
    <property type="component" value="Unassembled WGS sequence"/>
</dbReference>
<reference evidence="2 3" key="1">
    <citation type="submission" date="2019-12" db="EMBL/GenBank/DDBJ databases">
        <title>Genomic-based taxomic classification of the family Erythrobacteraceae.</title>
        <authorList>
            <person name="Xu L."/>
        </authorList>
    </citation>
    <scope>NUCLEOTIDE SEQUENCE [LARGE SCALE GENOMIC DNA]</scope>
    <source>
        <strain evidence="2 3">S36</strain>
    </source>
</reference>
<feature type="transmembrane region" description="Helical" evidence="1">
    <location>
        <begin position="443"/>
        <end position="461"/>
    </location>
</feature>